<name>A0A0V1DL67_9BILA</name>
<proteinExistence type="predicted"/>
<dbReference type="EMBL" id="JYDP01009770">
    <property type="protein sequence ID" value="KRY62368.1"/>
    <property type="molecule type" value="Genomic_DNA"/>
</dbReference>
<organism evidence="1 2">
    <name type="scientific">Trichinella zimbabwensis</name>
    <dbReference type="NCBI Taxonomy" id="268475"/>
    <lineage>
        <taxon>Eukaryota</taxon>
        <taxon>Metazoa</taxon>
        <taxon>Ecdysozoa</taxon>
        <taxon>Nematoda</taxon>
        <taxon>Enoplea</taxon>
        <taxon>Dorylaimia</taxon>
        <taxon>Trichinellida</taxon>
        <taxon>Trichinellidae</taxon>
        <taxon>Trichinella</taxon>
    </lineage>
</organism>
<evidence type="ECO:0000313" key="2">
    <source>
        <dbReference type="Proteomes" id="UP000055024"/>
    </source>
</evidence>
<dbReference type="AlphaFoldDB" id="A0A0V1DL67"/>
<accession>A0A0V1DL67</accession>
<sequence length="36" mass="4008">LCLQGTRDSLKCCEFSKNSKSRFSHFSRTSRAPGTA</sequence>
<gene>
    <name evidence="1" type="ORF">T11_15707</name>
</gene>
<comment type="caution">
    <text evidence="1">The sequence shown here is derived from an EMBL/GenBank/DDBJ whole genome shotgun (WGS) entry which is preliminary data.</text>
</comment>
<reference evidence="1 2" key="1">
    <citation type="submission" date="2015-01" db="EMBL/GenBank/DDBJ databases">
        <title>Evolution of Trichinella species and genotypes.</title>
        <authorList>
            <person name="Korhonen P.K."/>
            <person name="Edoardo P."/>
            <person name="Giuseppe L.R."/>
            <person name="Gasser R.B."/>
        </authorList>
    </citation>
    <scope>NUCLEOTIDE SEQUENCE [LARGE SCALE GENOMIC DNA]</scope>
    <source>
        <strain evidence="1">ISS1029</strain>
    </source>
</reference>
<dbReference type="Proteomes" id="UP000055024">
    <property type="component" value="Unassembled WGS sequence"/>
</dbReference>
<feature type="non-terminal residue" evidence="1">
    <location>
        <position position="1"/>
    </location>
</feature>
<feature type="non-terminal residue" evidence="1">
    <location>
        <position position="36"/>
    </location>
</feature>
<evidence type="ECO:0000313" key="1">
    <source>
        <dbReference type="EMBL" id="KRY62368.1"/>
    </source>
</evidence>
<protein>
    <submittedName>
        <fullName evidence="1">Uncharacterized protein</fullName>
    </submittedName>
</protein>
<keyword evidence="2" id="KW-1185">Reference proteome</keyword>